<accession>A0A3E0DVJ8</accession>
<dbReference type="Pfam" id="PF00355">
    <property type="entry name" value="Rieske"/>
    <property type="match status" value="1"/>
</dbReference>
<keyword evidence="7" id="KW-1185">Reference proteome</keyword>
<dbReference type="PROSITE" id="PS51296">
    <property type="entry name" value="RIESKE"/>
    <property type="match status" value="1"/>
</dbReference>
<evidence type="ECO:0000313" key="6">
    <source>
        <dbReference type="EMBL" id="REG86928.1"/>
    </source>
</evidence>
<dbReference type="PANTHER" id="PTHR40261:SF1">
    <property type="entry name" value="RIESKE DOMAIN-CONTAINING PROTEIN"/>
    <property type="match status" value="1"/>
</dbReference>
<protein>
    <submittedName>
        <fullName evidence="6">Nitrite reductase/ring-hydroxylating ferredoxin subunit</fullName>
    </submittedName>
</protein>
<evidence type="ECO:0000259" key="5">
    <source>
        <dbReference type="PROSITE" id="PS51296"/>
    </source>
</evidence>
<evidence type="ECO:0000256" key="1">
    <source>
        <dbReference type="ARBA" id="ARBA00022714"/>
    </source>
</evidence>
<keyword evidence="4" id="KW-0411">Iron-sulfur</keyword>
<comment type="caution">
    <text evidence="6">The sequence shown here is derived from an EMBL/GenBank/DDBJ whole genome shotgun (WGS) entry which is preliminary data.</text>
</comment>
<dbReference type="EMBL" id="QUNG01000001">
    <property type="protein sequence ID" value="REG86928.1"/>
    <property type="molecule type" value="Genomic_DNA"/>
</dbReference>
<gene>
    <name evidence="6" type="ORF">DFP81_101498</name>
</gene>
<evidence type="ECO:0000313" key="7">
    <source>
        <dbReference type="Proteomes" id="UP000256542"/>
    </source>
</evidence>
<dbReference type="GO" id="GO:0051537">
    <property type="term" value="F:2 iron, 2 sulfur cluster binding"/>
    <property type="evidence" value="ECO:0007669"/>
    <property type="project" value="UniProtKB-KW"/>
</dbReference>
<reference evidence="6 7" key="1">
    <citation type="submission" date="2018-08" db="EMBL/GenBank/DDBJ databases">
        <title>Genomic Encyclopedia of Type Strains, Phase III (KMG-III): the genomes of soil and plant-associated and newly described type strains.</title>
        <authorList>
            <person name="Whitman W."/>
        </authorList>
    </citation>
    <scope>NUCLEOTIDE SEQUENCE [LARGE SCALE GENOMIC DNA]</scope>
    <source>
        <strain evidence="6 7">CECT 7375</strain>
    </source>
</reference>
<sequence length="116" mass="12912">MFDKHLIPNAQHLSEGSALHFQTEQTDFVIVKQKGELFAYENRCPHQKRSLNCSTEPFLDEEGDYLKCHHHGALFTPNDGQCIAGPCQGKALKRAILGVEKGNFYLLIGENNAAVA</sequence>
<dbReference type="GO" id="GO:0046872">
    <property type="term" value="F:metal ion binding"/>
    <property type="evidence" value="ECO:0007669"/>
    <property type="project" value="UniProtKB-KW"/>
</dbReference>
<evidence type="ECO:0000256" key="4">
    <source>
        <dbReference type="ARBA" id="ARBA00023014"/>
    </source>
</evidence>
<keyword evidence="1" id="KW-0001">2Fe-2S</keyword>
<dbReference type="Proteomes" id="UP000256542">
    <property type="component" value="Unassembled WGS sequence"/>
</dbReference>
<dbReference type="InterPro" id="IPR036922">
    <property type="entry name" value="Rieske_2Fe-2S_sf"/>
</dbReference>
<dbReference type="CDD" id="cd03467">
    <property type="entry name" value="Rieske"/>
    <property type="match status" value="1"/>
</dbReference>
<dbReference type="Gene3D" id="2.102.10.10">
    <property type="entry name" value="Rieske [2Fe-2S] iron-sulphur domain"/>
    <property type="match status" value="1"/>
</dbReference>
<dbReference type="InterPro" id="IPR017941">
    <property type="entry name" value="Rieske_2Fe-2S"/>
</dbReference>
<dbReference type="OrthoDB" id="9794779at2"/>
<dbReference type="RefSeq" id="WP_115896161.1">
    <property type="nucleotide sequence ID" value="NZ_QUNG01000001.1"/>
</dbReference>
<proteinExistence type="predicted"/>
<dbReference type="PANTHER" id="PTHR40261">
    <property type="match status" value="1"/>
</dbReference>
<keyword evidence="3" id="KW-0408">Iron</keyword>
<keyword evidence="2" id="KW-0479">Metal-binding</keyword>
<evidence type="ECO:0000256" key="2">
    <source>
        <dbReference type="ARBA" id="ARBA00022723"/>
    </source>
</evidence>
<dbReference type="SUPFAM" id="SSF50022">
    <property type="entry name" value="ISP domain"/>
    <property type="match status" value="1"/>
</dbReference>
<organism evidence="6 7">
    <name type="scientific">Marinomonas pollencensis</name>
    <dbReference type="NCBI Taxonomy" id="491954"/>
    <lineage>
        <taxon>Bacteria</taxon>
        <taxon>Pseudomonadati</taxon>
        <taxon>Pseudomonadota</taxon>
        <taxon>Gammaproteobacteria</taxon>
        <taxon>Oceanospirillales</taxon>
        <taxon>Oceanospirillaceae</taxon>
        <taxon>Marinomonas</taxon>
    </lineage>
</organism>
<evidence type="ECO:0000256" key="3">
    <source>
        <dbReference type="ARBA" id="ARBA00023004"/>
    </source>
</evidence>
<dbReference type="AlphaFoldDB" id="A0A3E0DVJ8"/>
<name>A0A3E0DVJ8_9GAMM</name>
<feature type="domain" description="Rieske" evidence="5">
    <location>
        <begin position="8"/>
        <end position="106"/>
    </location>
</feature>